<dbReference type="NCBIfam" id="NF009492">
    <property type="entry name" value="PRK12853.1-3"/>
    <property type="match status" value="1"/>
</dbReference>
<dbReference type="GO" id="GO:0005829">
    <property type="term" value="C:cytosol"/>
    <property type="evidence" value="ECO:0007669"/>
    <property type="project" value="TreeGrafter"/>
</dbReference>
<feature type="active site" description="Proton acceptor" evidence="7">
    <location>
        <position position="232"/>
    </location>
</feature>
<keyword evidence="12" id="KW-1185">Reference proteome</keyword>
<feature type="domain" description="Glucose-6-phosphate dehydrogenase C-terminal" evidence="10">
    <location>
        <begin position="182"/>
        <end position="451"/>
    </location>
</feature>
<dbReference type="Pfam" id="PF02781">
    <property type="entry name" value="G6PD_C"/>
    <property type="match status" value="1"/>
</dbReference>
<feature type="binding site" evidence="7">
    <location>
        <position position="208"/>
    </location>
    <ligand>
        <name>substrate</name>
    </ligand>
</feature>
<evidence type="ECO:0000256" key="1">
    <source>
        <dbReference type="ARBA" id="ARBA00004937"/>
    </source>
</evidence>
<feature type="binding site" evidence="7">
    <location>
        <position position="318"/>
    </location>
    <ligand>
        <name>substrate</name>
    </ligand>
</feature>
<dbReference type="GO" id="GO:0004345">
    <property type="term" value="F:glucose-6-phosphate dehydrogenase activity"/>
    <property type="evidence" value="ECO:0007669"/>
    <property type="project" value="UniProtKB-UniRule"/>
</dbReference>
<evidence type="ECO:0000256" key="6">
    <source>
        <dbReference type="ARBA" id="ARBA00023277"/>
    </source>
</evidence>
<dbReference type="SUPFAM" id="SSF55347">
    <property type="entry name" value="Glyceraldehyde-3-phosphate dehydrogenase-like, C-terminal domain"/>
    <property type="match status" value="1"/>
</dbReference>
<feature type="binding site" evidence="7">
    <location>
        <position position="227"/>
    </location>
    <ligand>
        <name>substrate</name>
    </ligand>
</feature>
<name>A0A4P6U6G9_STRSO</name>
<dbReference type="HAMAP" id="MF_00966">
    <property type="entry name" value="G6PD"/>
    <property type="match status" value="1"/>
</dbReference>
<keyword evidence="3 7" id="KW-0313">Glucose metabolism</keyword>
<reference evidence="11 12" key="1">
    <citation type="submission" date="2018-08" db="EMBL/GenBank/DDBJ databases">
        <title>The complete genome sequence of Streptomyces seoulensis, a pioneer strain for nickel superoxide dismutase discovery.</title>
        <authorList>
            <person name="Shin J."/>
            <person name="Lee J.-S."/>
            <person name="Lee E.-J."/>
            <person name="Youn H.-D."/>
        </authorList>
    </citation>
    <scope>NUCLEOTIDE SEQUENCE [LARGE SCALE GENOMIC DNA]</scope>
    <source>
        <strain evidence="11 12">KCTC 9819</strain>
    </source>
</reference>
<dbReference type="InterPro" id="IPR001282">
    <property type="entry name" value="G6P_DH"/>
</dbReference>
<accession>A0A4P6U6G9</accession>
<dbReference type="EC" id="1.1.1.49" evidence="7"/>
<feature type="binding site" evidence="7">
    <location>
        <position position="174"/>
    </location>
    <ligand>
        <name>substrate</name>
    </ligand>
</feature>
<dbReference type="STRING" id="73044.GCA_000725795_00630"/>
<dbReference type="Gene3D" id="3.30.360.10">
    <property type="entry name" value="Dihydrodipicolinate Reductase, domain 2"/>
    <property type="match status" value="1"/>
</dbReference>
<feature type="binding site" evidence="7">
    <location>
        <begin position="87"/>
        <end position="88"/>
    </location>
    <ligand>
        <name>NADP(+)</name>
        <dbReference type="ChEBI" id="CHEBI:58349"/>
    </ligand>
</feature>
<dbReference type="Pfam" id="PF00479">
    <property type="entry name" value="G6PD_N"/>
    <property type="match status" value="1"/>
</dbReference>
<dbReference type="PANTHER" id="PTHR23429">
    <property type="entry name" value="GLUCOSE-6-PHOSPHATE 1-DEHYDROGENASE G6PD"/>
    <property type="match status" value="1"/>
</dbReference>
<dbReference type="NCBIfam" id="TIGR00871">
    <property type="entry name" value="zwf"/>
    <property type="match status" value="1"/>
</dbReference>
<dbReference type="PIRSF" id="PIRSF000110">
    <property type="entry name" value="G6PD"/>
    <property type="match status" value="1"/>
</dbReference>
<dbReference type="GO" id="GO:0009051">
    <property type="term" value="P:pentose-phosphate shunt, oxidative branch"/>
    <property type="evidence" value="ECO:0007669"/>
    <property type="project" value="TreeGrafter"/>
</dbReference>
<organism evidence="11 12">
    <name type="scientific">Streptomyces seoulensis</name>
    <dbReference type="NCBI Taxonomy" id="73044"/>
    <lineage>
        <taxon>Bacteria</taxon>
        <taxon>Bacillati</taxon>
        <taxon>Actinomycetota</taxon>
        <taxon>Actinomycetes</taxon>
        <taxon>Kitasatosporales</taxon>
        <taxon>Streptomycetaceae</taxon>
        <taxon>Streptomyces</taxon>
    </lineage>
</organism>
<dbReference type="RefSeq" id="WP_031179471.1">
    <property type="nucleotide sequence ID" value="NZ_CP032229.1"/>
</dbReference>
<keyword evidence="4 7" id="KW-0521">NADP</keyword>
<feature type="binding site" evidence="7">
    <location>
        <position position="170"/>
    </location>
    <ligand>
        <name>substrate</name>
    </ligand>
</feature>
<keyword evidence="6 7" id="KW-0119">Carbohydrate metabolism</keyword>
<dbReference type="KEGG" id="sseo:D0Z67_28410"/>
<evidence type="ECO:0000259" key="10">
    <source>
        <dbReference type="Pfam" id="PF02781"/>
    </source>
</evidence>
<comment type="caution">
    <text evidence="7">Lacks conserved residue(s) required for the propagation of feature annotation.</text>
</comment>
<comment type="catalytic activity">
    <reaction evidence="7">
        <text>D-glucose 6-phosphate + NADP(+) = 6-phospho-D-glucono-1,5-lactone + NADPH + H(+)</text>
        <dbReference type="Rhea" id="RHEA:15841"/>
        <dbReference type="ChEBI" id="CHEBI:15378"/>
        <dbReference type="ChEBI" id="CHEBI:57783"/>
        <dbReference type="ChEBI" id="CHEBI:57955"/>
        <dbReference type="ChEBI" id="CHEBI:58349"/>
        <dbReference type="ChEBI" id="CHEBI:61548"/>
        <dbReference type="EC" id="1.1.1.49"/>
    </reaction>
</comment>
<dbReference type="OrthoDB" id="9802739at2"/>
<feature type="domain" description="Glucose-6-phosphate dehydrogenase NAD-binding" evidence="9">
    <location>
        <begin position="11"/>
        <end position="177"/>
    </location>
</feature>
<evidence type="ECO:0000256" key="8">
    <source>
        <dbReference type="SAM" id="MobiDB-lite"/>
    </source>
</evidence>
<dbReference type="UniPathway" id="UPA00115">
    <property type="reaction ID" value="UER00408"/>
</dbReference>
<evidence type="ECO:0000256" key="5">
    <source>
        <dbReference type="ARBA" id="ARBA00023002"/>
    </source>
</evidence>
<comment type="similarity">
    <text evidence="2 7">Belongs to the glucose-6-phosphate dehydrogenase family.</text>
</comment>
<evidence type="ECO:0000259" key="9">
    <source>
        <dbReference type="Pfam" id="PF00479"/>
    </source>
</evidence>
<feature type="binding site" evidence="7">
    <location>
        <position position="46"/>
    </location>
    <ligand>
        <name>NADP(+)</name>
        <dbReference type="ChEBI" id="CHEBI:58349"/>
    </ligand>
</feature>
<dbReference type="PROSITE" id="PS00069">
    <property type="entry name" value="G6P_DEHYDROGENASE"/>
    <property type="match status" value="1"/>
</dbReference>
<proteinExistence type="inferred from homology"/>
<dbReference type="InterPro" id="IPR019796">
    <property type="entry name" value="G6P_DH_AS"/>
</dbReference>
<evidence type="ECO:0000256" key="4">
    <source>
        <dbReference type="ARBA" id="ARBA00022857"/>
    </source>
</evidence>
<dbReference type="InterPro" id="IPR022675">
    <property type="entry name" value="G6P_DH_C"/>
</dbReference>
<dbReference type="SUPFAM" id="SSF51735">
    <property type="entry name" value="NAD(P)-binding Rossmann-fold domains"/>
    <property type="match status" value="1"/>
</dbReference>
<feature type="compositionally biased region" description="Pro residues" evidence="8">
    <location>
        <begin position="461"/>
        <end position="471"/>
    </location>
</feature>
<sequence length="471" mass="52607">MAGTWEADALVIFGVTGDLARKMTFPALYKLEGRGLLDCPVIGVGRREMSHEELTGLVREAVQEAEGSLDRAVFDRLANRMAYVAGDLDAPETYGRLAQELGRRRRPLFYLETPPALFAPIVDQLASARLLGQARVALEKPFGHDLASARALDRRLTAVLDENQILRVDHFLGKEPVIELEYLRFANSALAELWHRDSVVAIQITMAEEFGVEDRGSFYDHVGALRDVIQNHLLLVLALVAMDPPVGPSATDLWDKRIEVLRAMPEADVHAYVRGQYLGYQQLPGVAPDSTVETYAALRLEINNSRWDGVPVFIRAGKRLPVRVTEVRLILREPPRLGFLPDPCRVTANQIVLRIDPEAGMRLQLSALDEESAWRLVPLDTIFARELGKPLAPYERLLYAALTGDDRYFAPQRAVEECWRIIQPLLTYPPPVHPYQPGSWGPPQADALVAGSPPWQRPWVPEVPPAPGSRQ</sequence>
<dbReference type="InterPro" id="IPR036291">
    <property type="entry name" value="NAD(P)-bd_dom_sf"/>
</dbReference>
<dbReference type="PRINTS" id="PR00079">
    <property type="entry name" value="G6PDHDRGNASE"/>
</dbReference>
<dbReference type="GO" id="GO:0006006">
    <property type="term" value="P:glucose metabolic process"/>
    <property type="evidence" value="ECO:0007669"/>
    <property type="project" value="UniProtKB-KW"/>
</dbReference>
<evidence type="ECO:0000256" key="3">
    <source>
        <dbReference type="ARBA" id="ARBA00022526"/>
    </source>
</evidence>
<dbReference type="AlphaFoldDB" id="A0A4P6U6G9"/>
<feature type="region of interest" description="Disordered" evidence="8">
    <location>
        <begin position="437"/>
        <end position="471"/>
    </location>
</feature>
<dbReference type="GeneID" id="300102829"/>
<dbReference type="Gene3D" id="3.40.50.720">
    <property type="entry name" value="NAD(P)-binding Rossmann-like Domain"/>
    <property type="match status" value="1"/>
</dbReference>
<comment type="pathway">
    <text evidence="1 7">Carbohydrate degradation; pentose phosphate pathway; D-ribulose 5-phosphate from D-glucose 6-phosphate (oxidative stage): step 1/3.</text>
</comment>
<dbReference type="PANTHER" id="PTHR23429:SF0">
    <property type="entry name" value="GLUCOSE-6-PHOSPHATE 1-DEHYDROGENASE"/>
    <property type="match status" value="1"/>
</dbReference>
<evidence type="ECO:0000313" key="11">
    <source>
        <dbReference type="EMBL" id="QBJ93808.1"/>
    </source>
</evidence>
<gene>
    <name evidence="7" type="primary">zwf</name>
    <name evidence="11" type="ORF">D0Z67_28410</name>
</gene>
<dbReference type="EMBL" id="CP032229">
    <property type="protein sequence ID" value="QBJ93808.1"/>
    <property type="molecule type" value="Genomic_DNA"/>
</dbReference>
<evidence type="ECO:0000256" key="2">
    <source>
        <dbReference type="ARBA" id="ARBA00009975"/>
    </source>
</evidence>
<keyword evidence="5 7" id="KW-0560">Oxidoreductase</keyword>
<evidence type="ECO:0000256" key="7">
    <source>
        <dbReference type="HAMAP-Rule" id="MF_00966"/>
    </source>
</evidence>
<dbReference type="Proteomes" id="UP000292547">
    <property type="component" value="Chromosome"/>
</dbReference>
<dbReference type="GO" id="GO:0050661">
    <property type="term" value="F:NADP binding"/>
    <property type="evidence" value="ECO:0007669"/>
    <property type="project" value="UniProtKB-UniRule"/>
</dbReference>
<protein>
    <recommendedName>
        <fullName evidence="7">Glucose-6-phosphate 1-dehydrogenase</fullName>
        <shortName evidence="7">G6PD</shortName>
        <ecNumber evidence="7">1.1.1.49</ecNumber>
    </recommendedName>
</protein>
<feature type="binding site" evidence="7">
    <location>
        <position position="140"/>
    </location>
    <ligand>
        <name>NADP(+)</name>
        <dbReference type="ChEBI" id="CHEBI:58349"/>
    </ligand>
</feature>
<dbReference type="InterPro" id="IPR022674">
    <property type="entry name" value="G6P_DH_NAD-bd"/>
</dbReference>
<comment type="function">
    <text evidence="7">Catalyzes the oxidation of glucose 6-phosphate to 6-phosphogluconolactone.</text>
</comment>
<evidence type="ECO:0000313" key="12">
    <source>
        <dbReference type="Proteomes" id="UP000292547"/>
    </source>
</evidence>